<keyword evidence="2" id="KW-1185">Reference proteome</keyword>
<sequence length="45" mass="5064">MSSSKLTLSCTTFTQVKINCFFHVVTKRKFGTLRSHVSTRSSVIV</sequence>
<accession>A0A087UR26</accession>
<dbReference type="AlphaFoldDB" id="A0A087UR26"/>
<evidence type="ECO:0000313" key="1">
    <source>
        <dbReference type="EMBL" id="KFM79815.1"/>
    </source>
</evidence>
<evidence type="ECO:0000313" key="2">
    <source>
        <dbReference type="Proteomes" id="UP000054359"/>
    </source>
</evidence>
<protein>
    <submittedName>
        <fullName evidence="1">Uncharacterized protein</fullName>
    </submittedName>
</protein>
<gene>
    <name evidence="1" type="ORF">X975_15125</name>
</gene>
<reference evidence="1 2" key="1">
    <citation type="submission" date="2013-11" db="EMBL/GenBank/DDBJ databases">
        <title>Genome sequencing of Stegodyphus mimosarum.</title>
        <authorList>
            <person name="Bechsgaard J."/>
        </authorList>
    </citation>
    <scope>NUCLEOTIDE SEQUENCE [LARGE SCALE GENOMIC DNA]</scope>
</reference>
<dbReference type="Proteomes" id="UP000054359">
    <property type="component" value="Unassembled WGS sequence"/>
</dbReference>
<proteinExistence type="predicted"/>
<organism evidence="1 2">
    <name type="scientific">Stegodyphus mimosarum</name>
    <name type="common">African social velvet spider</name>
    <dbReference type="NCBI Taxonomy" id="407821"/>
    <lineage>
        <taxon>Eukaryota</taxon>
        <taxon>Metazoa</taxon>
        <taxon>Ecdysozoa</taxon>
        <taxon>Arthropoda</taxon>
        <taxon>Chelicerata</taxon>
        <taxon>Arachnida</taxon>
        <taxon>Araneae</taxon>
        <taxon>Araneomorphae</taxon>
        <taxon>Entelegynae</taxon>
        <taxon>Eresoidea</taxon>
        <taxon>Eresidae</taxon>
        <taxon>Stegodyphus</taxon>
    </lineage>
</organism>
<dbReference type="EMBL" id="KK121144">
    <property type="protein sequence ID" value="KFM79815.1"/>
    <property type="molecule type" value="Genomic_DNA"/>
</dbReference>
<name>A0A087UR26_STEMI</name>
<feature type="non-terminal residue" evidence="1">
    <location>
        <position position="45"/>
    </location>
</feature>